<name>A0ABT1SP29_9FIRM</name>
<evidence type="ECO:0000313" key="2">
    <source>
        <dbReference type="EMBL" id="MCQ5341616.1"/>
    </source>
</evidence>
<dbReference type="InterPro" id="IPR041183">
    <property type="entry name" value="Cyclophilin-like"/>
</dbReference>
<sequence length="122" mass="13462">MNNAKVKVTVNGSTVLSAQWEDNATAKALLKKMPFTIKMSNLYGREMCHRFGGGSLPVKASQNKDYAVGDISYWPPLGSLVILYGQNGEVFEQVSIGHIEDDIRFFSGMPEATILFETVKES</sequence>
<organism evidence="2 3">
    <name type="scientific">Megasphaera massiliensis</name>
    <dbReference type="NCBI Taxonomy" id="1232428"/>
    <lineage>
        <taxon>Bacteria</taxon>
        <taxon>Bacillati</taxon>
        <taxon>Bacillota</taxon>
        <taxon>Negativicutes</taxon>
        <taxon>Veillonellales</taxon>
        <taxon>Veillonellaceae</taxon>
        <taxon>Megasphaera</taxon>
    </lineage>
</organism>
<dbReference type="Gene3D" id="2.40.100.20">
    <property type="match status" value="1"/>
</dbReference>
<reference evidence="2 3" key="1">
    <citation type="submission" date="2022-06" db="EMBL/GenBank/DDBJ databases">
        <title>Isolation of gut microbiota from human fecal samples.</title>
        <authorList>
            <person name="Pamer E.G."/>
            <person name="Barat B."/>
            <person name="Waligurski E."/>
            <person name="Medina S."/>
            <person name="Paddock L."/>
            <person name="Mostad J."/>
        </authorList>
    </citation>
    <scope>NUCLEOTIDE SEQUENCE [LARGE SCALE GENOMIC DNA]</scope>
    <source>
        <strain evidence="2 3">DFI.1.1</strain>
    </source>
</reference>
<comment type="caution">
    <text evidence="2">The sequence shown here is derived from an EMBL/GenBank/DDBJ whole genome shotgun (WGS) entry which is preliminary data.</text>
</comment>
<dbReference type="InterPro" id="IPR029000">
    <property type="entry name" value="Cyclophilin-like_dom_sf"/>
</dbReference>
<dbReference type="Proteomes" id="UP001206692">
    <property type="component" value="Unassembled WGS sequence"/>
</dbReference>
<dbReference type="SUPFAM" id="SSF50891">
    <property type="entry name" value="Cyclophilin-like"/>
    <property type="match status" value="1"/>
</dbReference>
<feature type="domain" description="Cyclophilin-like" evidence="1">
    <location>
        <begin position="11"/>
        <end position="105"/>
    </location>
</feature>
<evidence type="ECO:0000259" key="1">
    <source>
        <dbReference type="Pfam" id="PF18050"/>
    </source>
</evidence>
<keyword evidence="3" id="KW-1185">Reference proteome</keyword>
<proteinExistence type="predicted"/>
<dbReference type="RefSeq" id="WP_062412785.1">
    <property type="nucleotide sequence ID" value="NZ_JAJCIO010000001.1"/>
</dbReference>
<evidence type="ECO:0000313" key="3">
    <source>
        <dbReference type="Proteomes" id="UP001206692"/>
    </source>
</evidence>
<accession>A0ABT1SP29</accession>
<gene>
    <name evidence="2" type="ORF">NE675_01005</name>
</gene>
<dbReference type="EMBL" id="JANGEW010000001">
    <property type="protein sequence ID" value="MCQ5341616.1"/>
    <property type="molecule type" value="Genomic_DNA"/>
</dbReference>
<dbReference type="Pfam" id="PF18050">
    <property type="entry name" value="Cyclophil_like2"/>
    <property type="match status" value="1"/>
</dbReference>
<protein>
    <submittedName>
        <fullName evidence="2">Cyclophilin-like fold protein</fullName>
    </submittedName>
</protein>